<protein>
    <submittedName>
        <fullName evidence="1">Uncharacterized protein</fullName>
    </submittedName>
</protein>
<dbReference type="Proteomes" id="UP001152759">
    <property type="component" value="Chromosome 6"/>
</dbReference>
<sequence length="121" mass="14115">MTPFEALFGVPPTFPIDFTLKIQPTGVELDKRLEKMAEIREKALIAILQAQQKQKKYYDAKRRNVTLQEGDEVLIYMPGTRPGLTQKLRILWTGPRKIHRKISDTIYEINFGTKPKPYFLH</sequence>
<evidence type="ECO:0000313" key="2">
    <source>
        <dbReference type="Proteomes" id="UP001152759"/>
    </source>
</evidence>
<organism evidence="1 2">
    <name type="scientific">Bemisia tabaci</name>
    <name type="common">Sweetpotato whitefly</name>
    <name type="synonym">Aleurodes tabaci</name>
    <dbReference type="NCBI Taxonomy" id="7038"/>
    <lineage>
        <taxon>Eukaryota</taxon>
        <taxon>Metazoa</taxon>
        <taxon>Ecdysozoa</taxon>
        <taxon>Arthropoda</taxon>
        <taxon>Hexapoda</taxon>
        <taxon>Insecta</taxon>
        <taxon>Pterygota</taxon>
        <taxon>Neoptera</taxon>
        <taxon>Paraneoptera</taxon>
        <taxon>Hemiptera</taxon>
        <taxon>Sternorrhyncha</taxon>
        <taxon>Aleyrodoidea</taxon>
        <taxon>Aleyrodidae</taxon>
        <taxon>Aleyrodinae</taxon>
        <taxon>Bemisia</taxon>
    </lineage>
</organism>
<reference evidence="1" key="1">
    <citation type="submission" date="2021-12" db="EMBL/GenBank/DDBJ databases">
        <authorList>
            <person name="King R."/>
        </authorList>
    </citation>
    <scope>NUCLEOTIDE SEQUENCE</scope>
</reference>
<proteinExistence type="predicted"/>
<keyword evidence="2" id="KW-1185">Reference proteome</keyword>
<dbReference type="AlphaFoldDB" id="A0A9P0AEF2"/>
<gene>
    <name evidence="1" type="ORF">BEMITA_LOCUS10009</name>
</gene>
<dbReference type="EMBL" id="OU963867">
    <property type="protein sequence ID" value="CAH0391389.1"/>
    <property type="molecule type" value="Genomic_DNA"/>
</dbReference>
<name>A0A9P0AEF2_BEMTA</name>
<evidence type="ECO:0000313" key="1">
    <source>
        <dbReference type="EMBL" id="CAH0391389.1"/>
    </source>
</evidence>
<accession>A0A9P0AEF2</accession>